<keyword evidence="2" id="KW-1185">Reference proteome</keyword>
<evidence type="ECO:0008006" key="3">
    <source>
        <dbReference type="Google" id="ProtNLM"/>
    </source>
</evidence>
<dbReference type="AlphaFoldDB" id="A0A3N0IB61"/>
<evidence type="ECO:0000313" key="1">
    <source>
        <dbReference type="EMBL" id="RNM34254.1"/>
    </source>
</evidence>
<sequence length="351" mass="37720">MTICLAHMSALQYWRAVRCGLRPKPRAARVALPAKTNRSEIASLLDEPWTSEVFSSSRQPIHLAISARNGKRNRPGVVCHDICDACFAGKAMRIDEKTFVLSPEALFLQLARSLSVEALALVACELCGLYSMEPDGSDFVSAKPVSSVVSLLSFASSAVSYPGNAKAKKALGFSIDKSASPAESELVALLCAKQTLGGYGLPLPMMNYRVDVVGEGRKCTPRKFFVLDLFWQSACLDVEYDSDAFHASAAGISSDAERRNALQAMGFSVITVTNGQVSSADLLDDAACAIARALGIRFRHSCKTWNKRRFAFRRNLRAARKLVQHGAPACSAAISGPSGAKCQEGASLHGK</sequence>
<evidence type="ECO:0000313" key="2">
    <source>
        <dbReference type="Proteomes" id="UP000271472"/>
    </source>
</evidence>
<dbReference type="EMBL" id="QIBZ01000011">
    <property type="protein sequence ID" value="RNM34254.1"/>
    <property type="molecule type" value="Genomic_DNA"/>
</dbReference>
<reference evidence="2" key="1">
    <citation type="submission" date="2018-05" db="EMBL/GenBank/DDBJ databases">
        <title>Genome Sequencing of selected type strains of the family Eggerthellaceae.</title>
        <authorList>
            <person name="Danylec N."/>
            <person name="Stoll D.A."/>
            <person name="Doetsch A."/>
            <person name="Huch M."/>
        </authorList>
    </citation>
    <scope>NUCLEOTIDE SEQUENCE [LARGE SCALE GENOMIC DNA]</scope>
    <source>
        <strain evidence="2">DSM 22006</strain>
    </source>
</reference>
<proteinExistence type="predicted"/>
<accession>A0A3N0IB61</accession>
<dbReference type="Proteomes" id="UP000271472">
    <property type="component" value="Unassembled WGS sequence"/>
</dbReference>
<organism evidence="1 2">
    <name type="scientific">Slackia isoflavoniconvertens</name>
    <dbReference type="NCBI Taxonomy" id="572010"/>
    <lineage>
        <taxon>Bacteria</taxon>
        <taxon>Bacillati</taxon>
        <taxon>Actinomycetota</taxon>
        <taxon>Coriobacteriia</taxon>
        <taxon>Eggerthellales</taxon>
        <taxon>Eggerthellaceae</taxon>
        <taxon>Slackia</taxon>
    </lineage>
</organism>
<gene>
    <name evidence="1" type="ORF">DMP05_07010</name>
</gene>
<name>A0A3N0IB61_9ACTN</name>
<protein>
    <recommendedName>
        <fullName evidence="3">DUF559 domain-containing protein</fullName>
    </recommendedName>
</protein>
<comment type="caution">
    <text evidence="1">The sequence shown here is derived from an EMBL/GenBank/DDBJ whole genome shotgun (WGS) entry which is preliminary data.</text>
</comment>